<evidence type="ECO:0000259" key="4">
    <source>
        <dbReference type="SMART" id="SM00475"/>
    </source>
</evidence>
<dbReference type="InterPro" id="IPR020046">
    <property type="entry name" value="5-3_exonucl_a-hlix_arch_N"/>
</dbReference>
<keyword evidence="1" id="KW-0540">Nuclease</keyword>
<keyword evidence="2" id="KW-0378">Hydrolase</keyword>
<sequence>MKTKKKRLLVIDANSLIHRAYHALPPLTTSKGQQVNAVFGFLSVLFKVIKEIQPSYIAAAFDTAAPTKRVEKFKDYKGTRVRADDELYQQMPLVKEALDAFGIPYFEKDGWEADDVIGTIAKRTAKSNKIETIILTGDADAFQLVDETTKVYTMGKGFQDASLYGEKEVKARLGGLTPSQVVDYKGLRGDPSDNIPGVRGVGEKTAVHLLLQFGSMEKLYKALKKGEVEDVRPAALTALIKHKEDAFMSRDLASIDLDVPIEMSLNDLVWN</sequence>
<dbReference type="FunFam" id="1.10.150.20:FF:000003">
    <property type="entry name" value="DNA polymerase I"/>
    <property type="match status" value="1"/>
</dbReference>
<dbReference type="PANTHER" id="PTHR42646">
    <property type="entry name" value="FLAP ENDONUCLEASE XNI"/>
    <property type="match status" value="1"/>
</dbReference>
<dbReference type="InterPro" id="IPR038969">
    <property type="entry name" value="FEN"/>
</dbReference>
<dbReference type="Pfam" id="PF02739">
    <property type="entry name" value="5_3_exonuc_N"/>
    <property type="match status" value="1"/>
</dbReference>
<feature type="domain" description="5'-3' exonuclease" evidence="4">
    <location>
        <begin position="6"/>
        <end position="271"/>
    </location>
</feature>
<dbReference type="InterPro" id="IPR020045">
    <property type="entry name" value="DNA_polI_H3TH"/>
</dbReference>
<proteinExistence type="predicted"/>
<dbReference type="AlphaFoldDB" id="A0A7C1NJS8"/>
<dbReference type="SUPFAM" id="SSF88723">
    <property type="entry name" value="PIN domain-like"/>
    <property type="match status" value="1"/>
</dbReference>
<organism evidence="5">
    <name type="scientific">candidate division CPR3 bacterium</name>
    <dbReference type="NCBI Taxonomy" id="2268181"/>
    <lineage>
        <taxon>Bacteria</taxon>
        <taxon>Bacteria division CPR3</taxon>
    </lineage>
</organism>
<dbReference type="Pfam" id="PF01367">
    <property type="entry name" value="5_3_exonuc"/>
    <property type="match status" value="1"/>
</dbReference>
<evidence type="ECO:0000256" key="1">
    <source>
        <dbReference type="ARBA" id="ARBA00022722"/>
    </source>
</evidence>
<dbReference type="GO" id="GO:0017108">
    <property type="term" value="F:5'-flap endonuclease activity"/>
    <property type="evidence" value="ECO:0007669"/>
    <property type="project" value="InterPro"/>
</dbReference>
<dbReference type="SUPFAM" id="SSF47807">
    <property type="entry name" value="5' to 3' exonuclease, C-terminal subdomain"/>
    <property type="match status" value="1"/>
</dbReference>
<dbReference type="InterPro" id="IPR008918">
    <property type="entry name" value="HhH2"/>
</dbReference>
<evidence type="ECO:0000313" key="5">
    <source>
        <dbReference type="EMBL" id="HEB13610.1"/>
    </source>
</evidence>
<evidence type="ECO:0000256" key="3">
    <source>
        <dbReference type="ARBA" id="ARBA00023125"/>
    </source>
</evidence>
<dbReference type="EMBL" id="DRHL01000076">
    <property type="protein sequence ID" value="HEB13610.1"/>
    <property type="molecule type" value="Genomic_DNA"/>
</dbReference>
<dbReference type="PANTHER" id="PTHR42646:SF2">
    <property type="entry name" value="5'-3' EXONUCLEASE FAMILY PROTEIN"/>
    <property type="match status" value="1"/>
</dbReference>
<dbReference type="GO" id="GO:0033567">
    <property type="term" value="P:DNA replication, Okazaki fragment processing"/>
    <property type="evidence" value="ECO:0007669"/>
    <property type="project" value="InterPro"/>
</dbReference>
<protein>
    <submittedName>
        <fullName evidence="5">DNA polymerase I</fullName>
    </submittedName>
</protein>
<dbReference type="SMART" id="SM00279">
    <property type="entry name" value="HhH2"/>
    <property type="match status" value="1"/>
</dbReference>
<name>A0A7C1NJS8_UNCC3</name>
<evidence type="ECO:0000256" key="2">
    <source>
        <dbReference type="ARBA" id="ARBA00022801"/>
    </source>
</evidence>
<dbReference type="InterPro" id="IPR029060">
    <property type="entry name" value="PIN-like_dom_sf"/>
</dbReference>
<dbReference type="CDD" id="cd09859">
    <property type="entry name" value="PIN_53EXO"/>
    <property type="match status" value="1"/>
</dbReference>
<comment type="caution">
    <text evidence="5">The sequence shown here is derived from an EMBL/GenBank/DDBJ whole genome shotgun (WGS) entry which is preliminary data.</text>
</comment>
<dbReference type="Gene3D" id="3.40.50.1010">
    <property type="entry name" value="5'-nuclease"/>
    <property type="match status" value="1"/>
</dbReference>
<gene>
    <name evidence="5" type="ORF">ENI13_01370</name>
</gene>
<reference evidence="5" key="1">
    <citation type="journal article" date="2020" name="mSystems">
        <title>Genome- and Community-Level Interaction Insights into Carbon Utilization and Element Cycling Functions of Hydrothermarchaeota in Hydrothermal Sediment.</title>
        <authorList>
            <person name="Zhou Z."/>
            <person name="Liu Y."/>
            <person name="Xu W."/>
            <person name="Pan J."/>
            <person name="Luo Z.H."/>
            <person name="Li M."/>
        </authorList>
    </citation>
    <scope>NUCLEOTIDE SEQUENCE [LARGE SCALE GENOMIC DNA]</scope>
    <source>
        <strain evidence="5">HyVt-369</strain>
    </source>
</reference>
<dbReference type="Gene3D" id="1.10.150.20">
    <property type="entry name" value="5' to 3' exonuclease, C-terminal subdomain"/>
    <property type="match status" value="1"/>
</dbReference>
<dbReference type="Proteomes" id="UP000885695">
    <property type="component" value="Unassembled WGS sequence"/>
</dbReference>
<keyword evidence="3" id="KW-0238">DNA-binding</keyword>
<dbReference type="InterPro" id="IPR036279">
    <property type="entry name" value="5-3_exonuclease_C_sf"/>
</dbReference>
<feature type="non-terminal residue" evidence="5">
    <location>
        <position position="271"/>
    </location>
</feature>
<dbReference type="GO" id="GO:0008409">
    <property type="term" value="F:5'-3' exonuclease activity"/>
    <property type="evidence" value="ECO:0007669"/>
    <property type="project" value="InterPro"/>
</dbReference>
<accession>A0A7C1NJS8</accession>
<dbReference type="InterPro" id="IPR002421">
    <property type="entry name" value="5-3_exonuclease"/>
</dbReference>
<dbReference type="CDD" id="cd09898">
    <property type="entry name" value="H3TH_53EXO"/>
    <property type="match status" value="1"/>
</dbReference>
<dbReference type="GO" id="GO:0003677">
    <property type="term" value="F:DNA binding"/>
    <property type="evidence" value="ECO:0007669"/>
    <property type="project" value="UniProtKB-KW"/>
</dbReference>
<dbReference type="SMART" id="SM00475">
    <property type="entry name" value="53EXOc"/>
    <property type="match status" value="1"/>
</dbReference>